<gene>
    <name evidence="4" type="ORF">GIB67_025732</name>
</gene>
<sequence length="368" mass="41194">MLNYGGSGGMDFSGIDVALHGELVTVYVEVILGFREHVIALVALVIYVERWWSQLLDVLRGVQLCMGMKHWQLFPLQYNVKAAINEGANWYNRFMSLTEVIMELVVTQSLVKSIQQVVDEEGSVRDSVVRLLLLAFRFQLRNALHFKSLQLLILVGNSNLKRSQDQVQVLERKLNQLMDSLIRDDLNGTTTLWHRKNLLKAKKDVSNAITVGILVKSLNLTLSNLDQWMVTTKTRLPLVFFPATGEVLPEPLGVVLIPSSWNYPISLALDPLIGAIAAGNAVVLKPSELAPACSALLVNTIPSYMNDKAPMVVEGGASVGKQLLDQKWDKIFFTAIEPIFPRVFRSDMHNLVKDASMGPLRERFWDKG</sequence>
<comment type="caution">
    <text evidence="4">The sequence shown here is derived from an EMBL/GenBank/DDBJ whole genome shotgun (WGS) entry which is preliminary data.</text>
</comment>
<dbReference type="InterPro" id="IPR016161">
    <property type="entry name" value="Ald_DH/histidinol_DH"/>
</dbReference>
<dbReference type="GO" id="GO:0006081">
    <property type="term" value="P:aldehyde metabolic process"/>
    <property type="evidence" value="ECO:0007669"/>
    <property type="project" value="InterPro"/>
</dbReference>
<dbReference type="InterPro" id="IPR015590">
    <property type="entry name" value="Aldehyde_DH_dom"/>
</dbReference>
<evidence type="ECO:0000313" key="5">
    <source>
        <dbReference type="Proteomes" id="UP000541444"/>
    </source>
</evidence>
<dbReference type="OrthoDB" id="440325at2759"/>
<evidence type="ECO:0000256" key="2">
    <source>
        <dbReference type="ARBA" id="ARBA00023002"/>
    </source>
</evidence>
<dbReference type="Gene3D" id="3.40.605.10">
    <property type="entry name" value="Aldehyde Dehydrogenase, Chain A, domain 1"/>
    <property type="match status" value="1"/>
</dbReference>
<dbReference type="AlphaFoldDB" id="A0A7J7MYP0"/>
<dbReference type="InterPro" id="IPR012394">
    <property type="entry name" value="Aldehyde_DH_NAD(P)"/>
</dbReference>
<feature type="domain" description="Aldehyde dehydrogenase" evidence="3">
    <location>
        <begin position="183"/>
        <end position="346"/>
    </location>
</feature>
<evidence type="ECO:0000259" key="3">
    <source>
        <dbReference type="Pfam" id="PF00171"/>
    </source>
</evidence>
<dbReference type="PANTHER" id="PTHR43570">
    <property type="entry name" value="ALDEHYDE DEHYDROGENASE"/>
    <property type="match status" value="1"/>
</dbReference>
<dbReference type="Proteomes" id="UP000541444">
    <property type="component" value="Unassembled WGS sequence"/>
</dbReference>
<accession>A0A7J7MYP0</accession>
<evidence type="ECO:0000313" key="4">
    <source>
        <dbReference type="EMBL" id="KAF6160069.1"/>
    </source>
</evidence>
<dbReference type="InterPro" id="IPR016162">
    <property type="entry name" value="Ald_DH_N"/>
</dbReference>
<dbReference type="GO" id="GO:0004029">
    <property type="term" value="F:aldehyde dehydrogenase (NAD+) activity"/>
    <property type="evidence" value="ECO:0007669"/>
    <property type="project" value="TreeGrafter"/>
</dbReference>
<evidence type="ECO:0000256" key="1">
    <source>
        <dbReference type="ARBA" id="ARBA00009986"/>
    </source>
</evidence>
<dbReference type="GO" id="GO:0005737">
    <property type="term" value="C:cytoplasm"/>
    <property type="evidence" value="ECO:0007669"/>
    <property type="project" value="TreeGrafter"/>
</dbReference>
<dbReference type="Pfam" id="PF00171">
    <property type="entry name" value="Aldedh"/>
    <property type="match status" value="1"/>
</dbReference>
<name>A0A7J7MYP0_9MAGN</name>
<keyword evidence="5" id="KW-1185">Reference proteome</keyword>
<dbReference type="PANTHER" id="PTHR43570:SF17">
    <property type="entry name" value="ALDEHYDE DEHYDROGENASE FAMILY 3 MEMBER F1"/>
    <property type="match status" value="1"/>
</dbReference>
<dbReference type="SUPFAM" id="SSF53720">
    <property type="entry name" value="ALDH-like"/>
    <property type="match status" value="1"/>
</dbReference>
<keyword evidence="2" id="KW-0560">Oxidoreductase</keyword>
<proteinExistence type="inferred from homology"/>
<organism evidence="4 5">
    <name type="scientific">Kingdonia uniflora</name>
    <dbReference type="NCBI Taxonomy" id="39325"/>
    <lineage>
        <taxon>Eukaryota</taxon>
        <taxon>Viridiplantae</taxon>
        <taxon>Streptophyta</taxon>
        <taxon>Embryophyta</taxon>
        <taxon>Tracheophyta</taxon>
        <taxon>Spermatophyta</taxon>
        <taxon>Magnoliopsida</taxon>
        <taxon>Ranunculales</taxon>
        <taxon>Circaeasteraceae</taxon>
        <taxon>Kingdonia</taxon>
    </lineage>
</organism>
<dbReference type="EMBL" id="JACGCM010001174">
    <property type="protein sequence ID" value="KAF6160069.1"/>
    <property type="molecule type" value="Genomic_DNA"/>
</dbReference>
<comment type="similarity">
    <text evidence="1">Belongs to the aldehyde dehydrogenase family.</text>
</comment>
<protein>
    <recommendedName>
        <fullName evidence="3">Aldehyde dehydrogenase domain-containing protein</fullName>
    </recommendedName>
</protein>
<reference evidence="4 5" key="1">
    <citation type="journal article" date="2020" name="IScience">
        <title>Genome Sequencing of the Endangered Kingdonia uniflora (Circaeasteraceae, Ranunculales) Reveals Potential Mechanisms of Evolutionary Specialization.</title>
        <authorList>
            <person name="Sun Y."/>
            <person name="Deng T."/>
            <person name="Zhang A."/>
            <person name="Moore M.J."/>
            <person name="Landis J.B."/>
            <person name="Lin N."/>
            <person name="Zhang H."/>
            <person name="Zhang X."/>
            <person name="Huang J."/>
            <person name="Zhang X."/>
            <person name="Sun H."/>
            <person name="Wang H."/>
        </authorList>
    </citation>
    <scope>NUCLEOTIDE SEQUENCE [LARGE SCALE GENOMIC DNA]</scope>
    <source>
        <strain evidence="4">TB1705</strain>
        <tissue evidence="4">Leaf</tissue>
    </source>
</reference>